<keyword evidence="4" id="KW-0812">Transmembrane</keyword>
<keyword evidence="4" id="KW-1133">Transmembrane helix</keyword>
<dbReference type="EMBL" id="JACGWN010000011">
    <property type="protein sequence ID" value="KAL0422682.1"/>
    <property type="molecule type" value="Genomic_DNA"/>
</dbReference>
<feature type="transmembrane region" description="Helical" evidence="4">
    <location>
        <begin position="64"/>
        <end position="82"/>
    </location>
</feature>
<dbReference type="InterPro" id="IPR013937">
    <property type="entry name" value="Sorting_nexin_C"/>
</dbReference>
<evidence type="ECO:0000256" key="1">
    <source>
        <dbReference type="ARBA" id="ARBA00004496"/>
    </source>
</evidence>
<dbReference type="PANTHER" id="PTHR22999">
    <property type="entry name" value="PX SERINE/THREONINE KINASE PXK"/>
    <property type="match status" value="1"/>
</dbReference>
<feature type="region of interest" description="Disordered" evidence="3">
    <location>
        <begin position="254"/>
        <end position="281"/>
    </location>
</feature>
<reference evidence="6" key="1">
    <citation type="submission" date="2020-06" db="EMBL/GenBank/DDBJ databases">
        <authorList>
            <person name="Li T."/>
            <person name="Hu X."/>
            <person name="Zhang T."/>
            <person name="Song X."/>
            <person name="Zhang H."/>
            <person name="Dai N."/>
            <person name="Sheng W."/>
            <person name="Hou X."/>
            <person name="Wei L."/>
        </authorList>
    </citation>
    <scope>NUCLEOTIDE SEQUENCE</scope>
    <source>
        <strain evidence="6">KEN1</strain>
        <tissue evidence="6">Leaf</tissue>
    </source>
</reference>
<accession>A0AAW2V076</accession>
<feature type="transmembrane region" description="Helical" evidence="4">
    <location>
        <begin position="40"/>
        <end position="58"/>
    </location>
</feature>
<organism evidence="6">
    <name type="scientific">Sesamum latifolium</name>
    <dbReference type="NCBI Taxonomy" id="2727402"/>
    <lineage>
        <taxon>Eukaryota</taxon>
        <taxon>Viridiplantae</taxon>
        <taxon>Streptophyta</taxon>
        <taxon>Embryophyta</taxon>
        <taxon>Tracheophyta</taxon>
        <taxon>Spermatophyta</taxon>
        <taxon>Magnoliopsida</taxon>
        <taxon>eudicotyledons</taxon>
        <taxon>Gunneridae</taxon>
        <taxon>Pentapetalae</taxon>
        <taxon>asterids</taxon>
        <taxon>lamiids</taxon>
        <taxon>Lamiales</taxon>
        <taxon>Pedaliaceae</taxon>
        <taxon>Sesamum</taxon>
    </lineage>
</organism>
<protein>
    <recommendedName>
        <fullName evidence="5">Sorting nexin C-terminal domain-containing protein</fullName>
    </recommendedName>
</protein>
<comment type="caution">
    <text evidence="6">The sequence shown here is derived from an EMBL/GenBank/DDBJ whole genome shotgun (WGS) entry which is preliminary data.</text>
</comment>
<dbReference type="PANTHER" id="PTHR22999:SF23">
    <property type="entry name" value="SORTING NEXIN-16"/>
    <property type="match status" value="1"/>
</dbReference>
<gene>
    <name evidence="6" type="ORF">Slati_3291100</name>
</gene>
<dbReference type="GO" id="GO:0005737">
    <property type="term" value="C:cytoplasm"/>
    <property type="evidence" value="ECO:0007669"/>
    <property type="project" value="UniProtKB-SubCell"/>
</dbReference>
<feature type="domain" description="Sorting nexin C-terminal" evidence="5">
    <location>
        <begin position="193"/>
        <end position="330"/>
    </location>
</feature>
<dbReference type="AlphaFoldDB" id="A0AAW2V076"/>
<feature type="transmembrane region" description="Helical" evidence="4">
    <location>
        <begin position="15"/>
        <end position="33"/>
    </location>
</feature>
<keyword evidence="4" id="KW-0472">Membrane</keyword>
<evidence type="ECO:0000256" key="4">
    <source>
        <dbReference type="SAM" id="Phobius"/>
    </source>
</evidence>
<evidence type="ECO:0000256" key="2">
    <source>
        <dbReference type="ARBA" id="ARBA00022490"/>
    </source>
</evidence>
<keyword evidence="2" id="KW-0963">Cytoplasm</keyword>
<comment type="subcellular location">
    <subcellularLocation>
        <location evidence="1">Cytoplasm</location>
    </subcellularLocation>
</comment>
<reference evidence="6" key="2">
    <citation type="journal article" date="2024" name="Plant">
        <title>Genomic evolution and insights into agronomic trait innovations of Sesamum species.</title>
        <authorList>
            <person name="Miao H."/>
            <person name="Wang L."/>
            <person name="Qu L."/>
            <person name="Liu H."/>
            <person name="Sun Y."/>
            <person name="Le M."/>
            <person name="Wang Q."/>
            <person name="Wei S."/>
            <person name="Zheng Y."/>
            <person name="Lin W."/>
            <person name="Duan Y."/>
            <person name="Cao H."/>
            <person name="Xiong S."/>
            <person name="Wang X."/>
            <person name="Wei L."/>
            <person name="Li C."/>
            <person name="Ma Q."/>
            <person name="Ju M."/>
            <person name="Zhao R."/>
            <person name="Li G."/>
            <person name="Mu C."/>
            <person name="Tian Q."/>
            <person name="Mei H."/>
            <person name="Zhang T."/>
            <person name="Gao T."/>
            <person name="Zhang H."/>
        </authorList>
    </citation>
    <scope>NUCLEOTIDE SEQUENCE</scope>
    <source>
        <strain evidence="6">KEN1</strain>
    </source>
</reference>
<name>A0AAW2V076_9LAMI</name>
<evidence type="ECO:0000256" key="3">
    <source>
        <dbReference type="SAM" id="MobiDB-lite"/>
    </source>
</evidence>
<dbReference type="InterPro" id="IPR051837">
    <property type="entry name" value="SortingNexin/PXDomain-PKLike"/>
</dbReference>
<evidence type="ECO:0000259" key="5">
    <source>
        <dbReference type="Pfam" id="PF08628"/>
    </source>
</evidence>
<dbReference type="Pfam" id="PF08628">
    <property type="entry name" value="Nexin_C"/>
    <property type="match status" value="1"/>
</dbReference>
<proteinExistence type="predicted"/>
<evidence type="ECO:0000313" key="6">
    <source>
        <dbReference type="EMBL" id="KAL0422682.1"/>
    </source>
</evidence>
<sequence>MTKAMESLQDLLEEVKLRTVWWVLCIFAVSYFLTRQYAALESSLIIALIISLLIYATADTSKSMLMNIPIAVLLVSGLRILFNEVEFRWKVQNNRQVSYLSHLEKKQLSVNDSRLTTLPPPQKWKRKIDSPVVEAAIEDFISKLLQDFVVDLWYSDITPDKEAPELIHAIVMDVLGEVSGRLKELNLVDLLTRRQVFWISKQILQLIMEDAIDDWLLRQIQWLRREDVIAQGIRWIQDVLWPGGTFFLRLRTQAQPNDSEATRGSQQTTRQPSGMRSSQPGSFEQQLEAARRANDVKKMIFNGAPTTLVSLIGHKQYRRCARDVYYFLQSTVCLKQLGYGILELVLISIFPELRDLVMDIHEKMQAQSVQS</sequence>